<keyword evidence="4" id="KW-1185">Reference proteome</keyword>
<feature type="chain" id="PRO_5006600855" evidence="1">
    <location>
        <begin position="23"/>
        <end position="74"/>
    </location>
</feature>
<dbReference type="PATRIC" id="fig|161398.10.peg.118"/>
<feature type="signal peptide" evidence="1">
    <location>
        <begin position="1"/>
        <end position="22"/>
    </location>
</feature>
<name>A0A0S2JY01_9GAMM</name>
<dbReference type="Proteomes" id="UP000061457">
    <property type="component" value="Chromosome I"/>
</dbReference>
<dbReference type="OrthoDB" id="9766909at2"/>
<keyword evidence="1" id="KW-0732">Signal</keyword>
<protein>
    <submittedName>
        <fullName evidence="3">Calmodulin</fullName>
    </submittedName>
</protein>
<dbReference type="InterPro" id="IPR011992">
    <property type="entry name" value="EF-hand-dom_pair"/>
</dbReference>
<dbReference type="STRING" id="161398.PP2015_114"/>
<evidence type="ECO:0000256" key="1">
    <source>
        <dbReference type="SAM" id="SignalP"/>
    </source>
</evidence>
<dbReference type="GO" id="GO:0005509">
    <property type="term" value="F:calcium ion binding"/>
    <property type="evidence" value="ECO:0007669"/>
    <property type="project" value="InterPro"/>
</dbReference>
<evidence type="ECO:0000259" key="2">
    <source>
        <dbReference type="PROSITE" id="PS50222"/>
    </source>
</evidence>
<dbReference type="InterPro" id="IPR002048">
    <property type="entry name" value="EF_hand_dom"/>
</dbReference>
<dbReference type="SMART" id="SM00054">
    <property type="entry name" value="EFh"/>
    <property type="match status" value="2"/>
</dbReference>
<feature type="domain" description="EF-hand" evidence="2">
    <location>
        <begin position="42"/>
        <end position="74"/>
    </location>
</feature>
<dbReference type="EMBL" id="CP013187">
    <property type="protein sequence ID" value="ALO40642.1"/>
    <property type="molecule type" value="Genomic_DNA"/>
</dbReference>
<organism evidence="3 4">
    <name type="scientific">Pseudoalteromonas phenolica</name>
    <dbReference type="NCBI Taxonomy" id="161398"/>
    <lineage>
        <taxon>Bacteria</taxon>
        <taxon>Pseudomonadati</taxon>
        <taxon>Pseudomonadota</taxon>
        <taxon>Gammaproteobacteria</taxon>
        <taxon>Alteromonadales</taxon>
        <taxon>Pseudoalteromonadaceae</taxon>
        <taxon>Pseudoalteromonas</taxon>
    </lineage>
</organism>
<dbReference type="KEGG" id="pphe:PP2015_114"/>
<dbReference type="RefSeq" id="WP_058028436.1">
    <property type="nucleotide sequence ID" value="NZ_CP013187.1"/>
</dbReference>
<evidence type="ECO:0000313" key="4">
    <source>
        <dbReference type="Proteomes" id="UP000061457"/>
    </source>
</evidence>
<dbReference type="InterPro" id="IPR018247">
    <property type="entry name" value="EF_Hand_1_Ca_BS"/>
</dbReference>
<dbReference type="PROSITE" id="PS00018">
    <property type="entry name" value="EF_HAND_1"/>
    <property type="match status" value="1"/>
</dbReference>
<proteinExistence type="predicted"/>
<dbReference type="CDD" id="cd00051">
    <property type="entry name" value="EFh"/>
    <property type="match status" value="1"/>
</dbReference>
<reference evidence="3 4" key="1">
    <citation type="submission" date="2015-11" db="EMBL/GenBank/DDBJ databases">
        <authorList>
            <person name="Zhang Y."/>
            <person name="Guo Z."/>
        </authorList>
    </citation>
    <scope>NUCLEOTIDE SEQUENCE [LARGE SCALE GENOMIC DNA]</scope>
    <source>
        <strain evidence="3 4">KCTC 12086</strain>
    </source>
</reference>
<sequence length="74" mass="8065">MKNMINLSIIAAATFISAHAFAASFNDFDTDSDGYISQKEAKASNTLTQLFDRLDADGDGKISLKEFKALDSEK</sequence>
<dbReference type="Pfam" id="PF13499">
    <property type="entry name" value="EF-hand_7"/>
    <property type="match status" value="1"/>
</dbReference>
<accession>A0A0S2JY01</accession>
<dbReference type="SUPFAM" id="SSF47473">
    <property type="entry name" value="EF-hand"/>
    <property type="match status" value="1"/>
</dbReference>
<dbReference type="AlphaFoldDB" id="A0A0S2JY01"/>
<dbReference type="Gene3D" id="1.10.238.10">
    <property type="entry name" value="EF-hand"/>
    <property type="match status" value="1"/>
</dbReference>
<evidence type="ECO:0000313" key="3">
    <source>
        <dbReference type="EMBL" id="ALO40642.1"/>
    </source>
</evidence>
<gene>
    <name evidence="3" type="ORF">PP2015_114</name>
</gene>
<dbReference type="PROSITE" id="PS50222">
    <property type="entry name" value="EF_HAND_2"/>
    <property type="match status" value="1"/>
</dbReference>